<keyword evidence="2" id="KW-1185">Reference proteome</keyword>
<dbReference type="Proteomes" id="UP000186817">
    <property type="component" value="Unassembled WGS sequence"/>
</dbReference>
<sequence>MTVVGTGQLQDRRQKRQMEAVEEIIKAQRRQGDWPADHVHVKLGGLRDHLMVLEENEEPNMRMQVQKSLSRAEEEIASPRKGENDLAYLQELLVASTASTKQRATAWLLRPDQLPRRMSASTKTTVAIEAVKRSVDTRRRASVEDIAGSLDVQVAT</sequence>
<accession>A0A1Q9DH20</accession>
<gene>
    <name evidence="1" type="ORF">AK812_SmicGene23517</name>
</gene>
<evidence type="ECO:0000313" key="1">
    <source>
        <dbReference type="EMBL" id="OLP94484.1"/>
    </source>
</evidence>
<dbReference type="AlphaFoldDB" id="A0A1Q9DH20"/>
<proteinExistence type="predicted"/>
<organism evidence="1 2">
    <name type="scientific">Symbiodinium microadriaticum</name>
    <name type="common">Dinoflagellate</name>
    <name type="synonym">Zooxanthella microadriatica</name>
    <dbReference type="NCBI Taxonomy" id="2951"/>
    <lineage>
        <taxon>Eukaryota</taxon>
        <taxon>Sar</taxon>
        <taxon>Alveolata</taxon>
        <taxon>Dinophyceae</taxon>
        <taxon>Suessiales</taxon>
        <taxon>Symbiodiniaceae</taxon>
        <taxon>Symbiodinium</taxon>
    </lineage>
</organism>
<dbReference type="EMBL" id="LSRX01000540">
    <property type="protein sequence ID" value="OLP94484.1"/>
    <property type="molecule type" value="Genomic_DNA"/>
</dbReference>
<reference evidence="1 2" key="1">
    <citation type="submission" date="2016-02" db="EMBL/GenBank/DDBJ databases">
        <title>Genome analysis of coral dinoflagellate symbionts highlights evolutionary adaptations to a symbiotic lifestyle.</title>
        <authorList>
            <person name="Aranda M."/>
            <person name="Li Y."/>
            <person name="Liew Y.J."/>
            <person name="Baumgarten S."/>
            <person name="Simakov O."/>
            <person name="Wilson M."/>
            <person name="Piel J."/>
            <person name="Ashoor H."/>
            <person name="Bougouffa S."/>
            <person name="Bajic V.B."/>
            <person name="Ryu T."/>
            <person name="Ravasi T."/>
            <person name="Bayer T."/>
            <person name="Micklem G."/>
            <person name="Kim H."/>
            <person name="Bhak J."/>
            <person name="Lajeunesse T.C."/>
            <person name="Voolstra C.R."/>
        </authorList>
    </citation>
    <scope>NUCLEOTIDE SEQUENCE [LARGE SCALE GENOMIC DNA]</scope>
    <source>
        <strain evidence="1 2">CCMP2467</strain>
    </source>
</reference>
<name>A0A1Q9DH20_SYMMI</name>
<comment type="caution">
    <text evidence="1">The sequence shown here is derived from an EMBL/GenBank/DDBJ whole genome shotgun (WGS) entry which is preliminary data.</text>
</comment>
<protein>
    <submittedName>
        <fullName evidence="1">Uncharacterized protein</fullName>
    </submittedName>
</protein>
<evidence type="ECO:0000313" key="2">
    <source>
        <dbReference type="Proteomes" id="UP000186817"/>
    </source>
</evidence>
<dbReference type="OrthoDB" id="10525070at2759"/>